<dbReference type="Proteomes" id="UP000024635">
    <property type="component" value="Unassembled WGS sequence"/>
</dbReference>
<organism evidence="1 2">
    <name type="scientific">Ancylostoma ceylanicum</name>
    <dbReference type="NCBI Taxonomy" id="53326"/>
    <lineage>
        <taxon>Eukaryota</taxon>
        <taxon>Metazoa</taxon>
        <taxon>Ecdysozoa</taxon>
        <taxon>Nematoda</taxon>
        <taxon>Chromadorea</taxon>
        <taxon>Rhabditida</taxon>
        <taxon>Rhabditina</taxon>
        <taxon>Rhabditomorpha</taxon>
        <taxon>Strongyloidea</taxon>
        <taxon>Ancylostomatidae</taxon>
        <taxon>Ancylostomatinae</taxon>
        <taxon>Ancylostoma</taxon>
    </lineage>
</organism>
<sequence length="99" mass="11316">MLSKVFRQAGAQLQKRSCERRSLHSYVHGASSLTLSFETTGNCLRRTVDKAPDQEFLVFRQQNIRKTFSQLLEDVGCFSFPRLHGMATVLPQNDNESPR</sequence>
<dbReference type="STRING" id="53326.A0A016UVC5"/>
<evidence type="ECO:0000313" key="2">
    <source>
        <dbReference type="Proteomes" id="UP000024635"/>
    </source>
</evidence>
<gene>
    <name evidence="1" type="primary">Acey_s0024.g1055</name>
    <name evidence="1" type="ORF">Y032_0024g1055</name>
</gene>
<protein>
    <submittedName>
        <fullName evidence="1">Uncharacterized protein</fullName>
    </submittedName>
</protein>
<dbReference type="OrthoDB" id="10253115at2759"/>
<dbReference type="EMBL" id="JARK01001360">
    <property type="protein sequence ID" value="EYC19384.1"/>
    <property type="molecule type" value="Genomic_DNA"/>
</dbReference>
<comment type="caution">
    <text evidence="1">The sequence shown here is derived from an EMBL/GenBank/DDBJ whole genome shotgun (WGS) entry which is preliminary data.</text>
</comment>
<accession>A0A016UVC5</accession>
<keyword evidence="2" id="KW-1185">Reference proteome</keyword>
<dbReference type="AlphaFoldDB" id="A0A016UVC5"/>
<evidence type="ECO:0000313" key="1">
    <source>
        <dbReference type="EMBL" id="EYC19384.1"/>
    </source>
</evidence>
<name>A0A016UVC5_9BILA</name>
<reference evidence="2" key="1">
    <citation type="journal article" date="2015" name="Nat. Genet.">
        <title>The genome and transcriptome of the zoonotic hookworm Ancylostoma ceylanicum identify infection-specific gene families.</title>
        <authorList>
            <person name="Schwarz E.M."/>
            <person name="Hu Y."/>
            <person name="Antoshechkin I."/>
            <person name="Miller M.M."/>
            <person name="Sternberg P.W."/>
            <person name="Aroian R.V."/>
        </authorList>
    </citation>
    <scope>NUCLEOTIDE SEQUENCE</scope>
    <source>
        <strain evidence="2">HY135</strain>
    </source>
</reference>
<proteinExistence type="predicted"/>